<keyword evidence="2" id="KW-1185">Reference proteome</keyword>
<comment type="caution">
    <text evidence="1">The sequence shown here is derived from an EMBL/GenBank/DDBJ whole genome shotgun (WGS) entry which is preliminary data.</text>
</comment>
<evidence type="ECO:0000313" key="1">
    <source>
        <dbReference type="EMBL" id="KAI3778373.1"/>
    </source>
</evidence>
<feature type="non-terminal residue" evidence="1">
    <location>
        <position position="1"/>
    </location>
</feature>
<feature type="non-terminal residue" evidence="1">
    <location>
        <position position="105"/>
    </location>
</feature>
<organism evidence="1 2">
    <name type="scientific">Cichorium intybus</name>
    <name type="common">Chicory</name>
    <dbReference type="NCBI Taxonomy" id="13427"/>
    <lineage>
        <taxon>Eukaryota</taxon>
        <taxon>Viridiplantae</taxon>
        <taxon>Streptophyta</taxon>
        <taxon>Embryophyta</taxon>
        <taxon>Tracheophyta</taxon>
        <taxon>Spermatophyta</taxon>
        <taxon>Magnoliopsida</taxon>
        <taxon>eudicotyledons</taxon>
        <taxon>Gunneridae</taxon>
        <taxon>Pentapetalae</taxon>
        <taxon>asterids</taxon>
        <taxon>campanulids</taxon>
        <taxon>Asterales</taxon>
        <taxon>Asteraceae</taxon>
        <taxon>Cichorioideae</taxon>
        <taxon>Cichorieae</taxon>
        <taxon>Cichoriinae</taxon>
        <taxon>Cichorium</taxon>
    </lineage>
</organism>
<reference evidence="2" key="1">
    <citation type="journal article" date="2022" name="Mol. Ecol. Resour.">
        <title>The genomes of chicory, endive, great burdock and yacon provide insights into Asteraceae palaeo-polyploidization history and plant inulin production.</title>
        <authorList>
            <person name="Fan W."/>
            <person name="Wang S."/>
            <person name="Wang H."/>
            <person name="Wang A."/>
            <person name="Jiang F."/>
            <person name="Liu H."/>
            <person name="Zhao H."/>
            <person name="Xu D."/>
            <person name="Zhang Y."/>
        </authorList>
    </citation>
    <scope>NUCLEOTIDE SEQUENCE [LARGE SCALE GENOMIC DNA]</scope>
    <source>
        <strain evidence="2">cv. Punajuju</strain>
    </source>
</reference>
<proteinExistence type="predicted"/>
<gene>
    <name evidence="1" type="ORF">L2E82_07613</name>
</gene>
<accession>A0ACB9G4K7</accession>
<dbReference type="Proteomes" id="UP001055811">
    <property type="component" value="Linkage Group LG02"/>
</dbReference>
<name>A0ACB9G4K7_CICIN</name>
<dbReference type="EMBL" id="CM042010">
    <property type="protein sequence ID" value="KAI3778373.1"/>
    <property type="molecule type" value="Genomic_DNA"/>
</dbReference>
<evidence type="ECO:0000313" key="2">
    <source>
        <dbReference type="Proteomes" id="UP001055811"/>
    </source>
</evidence>
<sequence length="105" mass="12595">WRFHHHSQPNHHRHHQMSVLWNVGYVALILLSSLTFPPRNSTIRFFLVQLTPFVQFAFRNSFQKTCYVFCPFVDIFFIRDVLTYGFSSIPRVPFVESRCLSFLRD</sequence>
<reference evidence="1 2" key="2">
    <citation type="journal article" date="2022" name="Mol. Ecol. Resour.">
        <title>The genomes of chicory, endive, great burdock and yacon provide insights into Asteraceae paleo-polyploidization history and plant inulin production.</title>
        <authorList>
            <person name="Fan W."/>
            <person name="Wang S."/>
            <person name="Wang H."/>
            <person name="Wang A."/>
            <person name="Jiang F."/>
            <person name="Liu H."/>
            <person name="Zhao H."/>
            <person name="Xu D."/>
            <person name="Zhang Y."/>
        </authorList>
    </citation>
    <scope>NUCLEOTIDE SEQUENCE [LARGE SCALE GENOMIC DNA]</scope>
    <source>
        <strain evidence="2">cv. Punajuju</strain>
        <tissue evidence="1">Leaves</tissue>
    </source>
</reference>
<protein>
    <submittedName>
        <fullName evidence="1">Uncharacterized protein</fullName>
    </submittedName>
</protein>